<dbReference type="KEGG" id="vrg:OKW85_02330"/>
<dbReference type="Proteomes" id="UP001164244">
    <property type="component" value="Chromosome"/>
</dbReference>
<feature type="domain" description="Type I restriction enzyme R protein N-terminal" evidence="1">
    <location>
        <begin position="36"/>
        <end position="148"/>
    </location>
</feature>
<reference evidence="2" key="1">
    <citation type="submission" date="2022-11" db="EMBL/GenBank/DDBJ databases">
        <title>Complete genome sequence of Veillonella rogosae KCOM 3468 isolated from human Subgingival dental plaque of Chronic peridontitis Lesion.</title>
        <authorList>
            <person name="Park S.-N."/>
            <person name="Lim Y.K."/>
            <person name="Kook J.-K."/>
        </authorList>
    </citation>
    <scope>NUCLEOTIDE SEQUENCE</scope>
    <source>
        <strain evidence="2">KCOM 3468</strain>
    </source>
</reference>
<dbReference type="InterPro" id="IPR029464">
    <property type="entry name" value="HSDR_N"/>
</dbReference>
<evidence type="ECO:0000313" key="3">
    <source>
        <dbReference type="Proteomes" id="UP001164244"/>
    </source>
</evidence>
<dbReference type="EMBL" id="CP110418">
    <property type="protein sequence ID" value="UZG51463.1"/>
    <property type="molecule type" value="Genomic_DNA"/>
</dbReference>
<proteinExistence type="predicted"/>
<dbReference type="RefSeq" id="WP_265138585.1">
    <property type="nucleotide sequence ID" value="NZ_CP110418.1"/>
</dbReference>
<dbReference type="AlphaFoldDB" id="A0AA46X3L6"/>
<evidence type="ECO:0000313" key="2">
    <source>
        <dbReference type="EMBL" id="UZG51463.1"/>
    </source>
</evidence>
<evidence type="ECO:0000259" key="1">
    <source>
        <dbReference type="Pfam" id="PF13588"/>
    </source>
</evidence>
<sequence length="391" mass="45312">MENIDKIFKGIKLQKYRPGGKSFADPVRNIFVQCTPEEEVRQKTIQFLNSELGVPLERIKVEESMAHVKRGARGRADIVVYRDDKKKEALLVIECKSPEVDVSCYIVREQSERYQKILGADYCMLINGRQLLMYKYSNGFAIELEGIPSYSELLNHKVEYAKVIPIKSYKYSDIVSKEIQRAFVKEEYIGTFTPNDIKSFALNFLNLILLKSTVDSKYLTKIGLSEDFGVKRTRFGNSAGYNYQELTRLFITKDNKNKDLIWGLSMIGYSNTQLNVSITNKIKKHHSLQLDMDRFCVYDSDTKKVTITHNGALSFGRGGSMSHKTVIDYVREKAPDLIKNDKIYLGTIDNSRLLEWKYTDVQNFIRSLLRYAILRDELRVKHKRKRSKSKK</sequence>
<protein>
    <submittedName>
        <fullName evidence="2">Type I restriction enzyme HsdR N-terminal domain-containing protein</fullName>
    </submittedName>
</protein>
<name>A0AA46X3L6_9FIRM</name>
<gene>
    <name evidence="2" type="ORF">OKW85_02330</name>
</gene>
<dbReference type="Pfam" id="PF13588">
    <property type="entry name" value="HSDR_N_2"/>
    <property type="match status" value="1"/>
</dbReference>
<organism evidence="2 3">
    <name type="scientific">Veillonella rogosae</name>
    <dbReference type="NCBI Taxonomy" id="423477"/>
    <lineage>
        <taxon>Bacteria</taxon>
        <taxon>Bacillati</taxon>
        <taxon>Bacillota</taxon>
        <taxon>Negativicutes</taxon>
        <taxon>Veillonellales</taxon>
        <taxon>Veillonellaceae</taxon>
        <taxon>Veillonella</taxon>
    </lineage>
</organism>
<dbReference type="Gene3D" id="3.90.1570.30">
    <property type="match status" value="1"/>
</dbReference>
<accession>A0AA46X3L6</accession>